<evidence type="ECO:0000256" key="3">
    <source>
        <dbReference type="ARBA" id="ARBA00022801"/>
    </source>
</evidence>
<dbReference type="Gene3D" id="2.30.42.10">
    <property type="match status" value="1"/>
</dbReference>
<dbReference type="InterPro" id="IPR004447">
    <property type="entry name" value="Peptidase_S41A"/>
</dbReference>
<dbReference type="Pfam" id="PF11818">
    <property type="entry name" value="DUF3340"/>
    <property type="match status" value="1"/>
</dbReference>
<dbReference type="PROSITE" id="PS51257">
    <property type="entry name" value="PROKAR_LIPOPROTEIN"/>
    <property type="match status" value="1"/>
</dbReference>
<dbReference type="PANTHER" id="PTHR32060">
    <property type="entry name" value="TAIL-SPECIFIC PROTEASE"/>
    <property type="match status" value="1"/>
</dbReference>
<gene>
    <name evidence="7" type="ORF">EVA96_02935</name>
</gene>
<dbReference type="GO" id="GO:0008236">
    <property type="term" value="F:serine-type peptidase activity"/>
    <property type="evidence" value="ECO:0007669"/>
    <property type="project" value="UniProtKB-KW"/>
</dbReference>
<keyword evidence="2 5" id="KW-0645">Protease</keyword>
<evidence type="ECO:0000313" key="8">
    <source>
        <dbReference type="Proteomes" id="UP000315782"/>
    </source>
</evidence>
<evidence type="ECO:0000256" key="4">
    <source>
        <dbReference type="ARBA" id="ARBA00022825"/>
    </source>
</evidence>
<dbReference type="InterPro" id="IPR020992">
    <property type="entry name" value="Tail_Prtase_C"/>
</dbReference>
<organism evidence="7 8">
    <name type="scientific">SAR86 cluster bacterium</name>
    <dbReference type="NCBI Taxonomy" id="2030880"/>
    <lineage>
        <taxon>Bacteria</taxon>
        <taxon>Pseudomonadati</taxon>
        <taxon>Pseudomonadota</taxon>
        <taxon>Gammaproteobacteria</taxon>
        <taxon>SAR86 cluster</taxon>
    </lineage>
</organism>
<dbReference type="InterPro" id="IPR001478">
    <property type="entry name" value="PDZ"/>
</dbReference>
<proteinExistence type="inferred from homology"/>
<protein>
    <submittedName>
        <fullName evidence="7">Peptidase</fullName>
    </submittedName>
</protein>
<sequence length="691" mass="79849">MLKNLAKSQILIFFFLISCSSEVYEPQEYVSTNLTAEKITLSNEILKKLKKDHYIKSLVDERFNENYIKNLIDKLDENKFYFTQSEVNTFIAQSIAFKENDFDIDTAYAVINLYFKKLIDFSEYQIKMINKDSFDFTKNEFIDIYYDDNQWSINDEELEESWRLQTKNDLLITMIADKLSDQPKADLIKRYKNRIRRIQQQKEEDIFSIAMNALANQFDPHSSYLSPRSAEDFDMNMSLKLEGIGALLGIEDDYTTIVSLVPGGPAEKSGRIEPEDRITRIRQKNSIDTKYIDVIGWRIDEVVDLIRGQAGTEVEIEFISAKSSDNERKIVTLKREEIKLEDRAAKSKIFTNNYGNKIGIIDLPSFYIDFNAYQKREDDYKSSSGDVKKILEKFNNENVEALVLDLRNNGGGALMEANKIIGLFVASGPTVQVKHKAGYIQPYGASRAKQVWKKPLVVLVNRYSASASEIVAGAIQDYQRGLVVGQRTFGKGTVQSLENLSQGQIKITESKYYRVNGTSTQNKGVIPDIELASTWDIETIGESSYPTALEWDTVKPYRYKKFNLDPNKVNDLKEHYLTRLKEEPNLIYLKDVRQRYDQNKSKKLLTLNFDERKSEKDIRRSWLLDIENKRRTALGLMPFSSYEEFEKSNDEEVIDSTDSIDLDKDYLLIESLNIAKDFLNLDKKIILSKVN</sequence>
<dbReference type="SUPFAM" id="SSF52096">
    <property type="entry name" value="ClpP/crotonase"/>
    <property type="match status" value="1"/>
</dbReference>
<keyword evidence="3 5" id="KW-0378">Hydrolase</keyword>
<dbReference type="Proteomes" id="UP000315782">
    <property type="component" value="Unassembled WGS sequence"/>
</dbReference>
<dbReference type="Gene3D" id="3.30.750.44">
    <property type="match status" value="1"/>
</dbReference>
<dbReference type="GO" id="GO:0004175">
    <property type="term" value="F:endopeptidase activity"/>
    <property type="evidence" value="ECO:0007669"/>
    <property type="project" value="TreeGrafter"/>
</dbReference>
<dbReference type="EMBL" id="SHBI01000020">
    <property type="protein sequence ID" value="RZO20351.1"/>
    <property type="molecule type" value="Genomic_DNA"/>
</dbReference>
<reference evidence="7 8" key="1">
    <citation type="submission" date="2019-02" db="EMBL/GenBank/DDBJ databases">
        <title>Prokaryotic population dynamics and viral predation in marine succession experiment using metagenomics: the confinement effect.</title>
        <authorList>
            <person name="Haro-Moreno J.M."/>
            <person name="Rodriguez-Valera F."/>
            <person name="Lopez-Perez M."/>
        </authorList>
    </citation>
    <scope>NUCLEOTIDE SEQUENCE [LARGE SCALE GENOMIC DNA]</scope>
    <source>
        <strain evidence="7">MED-G163</strain>
    </source>
</reference>
<dbReference type="InterPro" id="IPR040573">
    <property type="entry name" value="TSP_N"/>
</dbReference>
<evidence type="ECO:0000256" key="1">
    <source>
        <dbReference type="ARBA" id="ARBA00009179"/>
    </source>
</evidence>
<dbReference type="SUPFAM" id="SSF50156">
    <property type="entry name" value="PDZ domain-like"/>
    <property type="match status" value="1"/>
</dbReference>
<evidence type="ECO:0000313" key="7">
    <source>
        <dbReference type="EMBL" id="RZO20351.1"/>
    </source>
</evidence>
<dbReference type="GO" id="GO:0030288">
    <property type="term" value="C:outer membrane-bounded periplasmic space"/>
    <property type="evidence" value="ECO:0007669"/>
    <property type="project" value="TreeGrafter"/>
</dbReference>
<dbReference type="SMART" id="SM00245">
    <property type="entry name" value="TSPc"/>
    <property type="match status" value="1"/>
</dbReference>
<dbReference type="AlphaFoldDB" id="A0A520MGP6"/>
<accession>A0A520MGP6</accession>
<dbReference type="InterPro" id="IPR036034">
    <property type="entry name" value="PDZ_sf"/>
</dbReference>
<dbReference type="CDD" id="cd07560">
    <property type="entry name" value="Peptidase_S41_CPP"/>
    <property type="match status" value="1"/>
</dbReference>
<name>A0A520MGP6_9GAMM</name>
<dbReference type="CDD" id="cd06782">
    <property type="entry name" value="cpPDZ_CPP-like"/>
    <property type="match status" value="1"/>
</dbReference>
<keyword evidence="4 5" id="KW-0720">Serine protease</keyword>
<dbReference type="PANTHER" id="PTHR32060:SF22">
    <property type="entry name" value="CARBOXYL-TERMINAL-PROCESSING PEPTIDASE 3, CHLOROPLASTIC"/>
    <property type="match status" value="1"/>
</dbReference>
<evidence type="ECO:0000259" key="6">
    <source>
        <dbReference type="PROSITE" id="PS50106"/>
    </source>
</evidence>
<evidence type="ECO:0000256" key="2">
    <source>
        <dbReference type="ARBA" id="ARBA00022670"/>
    </source>
</evidence>
<dbReference type="FunFam" id="3.90.226.10:FF:000090">
    <property type="entry name" value="Tail-specific protease"/>
    <property type="match status" value="1"/>
</dbReference>
<feature type="domain" description="PDZ" evidence="6">
    <location>
        <begin position="236"/>
        <end position="307"/>
    </location>
</feature>
<dbReference type="Pfam" id="PF17804">
    <property type="entry name" value="TSP_NTD"/>
    <property type="match status" value="1"/>
</dbReference>
<comment type="similarity">
    <text evidence="1 5">Belongs to the peptidase S41A family.</text>
</comment>
<evidence type="ECO:0000256" key="5">
    <source>
        <dbReference type="RuleBase" id="RU004404"/>
    </source>
</evidence>
<dbReference type="InterPro" id="IPR029045">
    <property type="entry name" value="ClpP/crotonase-like_dom_sf"/>
</dbReference>
<dbReference type="InterPro" id="IPR005151">
    <property type="entry name" value="Tail-specific_protease"/>
</dbReference>
<dbReference type="SMART" id="SM00228">
    <property type="entry name" value="PDZ"/>
    <property type="match status" value="1"/>
</dbReference>
<dbReference type="GO" id="GO:0007165">
    <property type="term" value="P:signal transduction"/>
    <property type="evidence" value="ECO:0007669"/>
    <property type="project" value="TreeGrafter"/>
</dbReference>
<dbReference type="PROSITE" id="PS50106">
    <property type="entry name" value="PDZ"/>
    <property type="match status" value="1"/>
</dbReference>
<dbReference type="Gene3D" id="3.90.226.10">
    <property type="entry name" value="2-enoyl-CoA Hydratase, Chain A, domain 1"/>
    <property type="match status" value="1"/>
</dbReference>
<dbReference type="Pfam" id="PF03572">
    <property type="entry name" value="Peptidase_S41"/>
    <property type="match status" value="1"/>
</dbReference>
<dbReference type="NCBIfam" id="TIGR00225">
    <property type="entry name" value="prc"/>
    <property type="match status" value="1"/>
</dbReference>
<comment type="caution">
    <text evidence="7">The sequence shown here is derived from an EMBL/GenBank/DDBJ whole genome shotgun (WGS) entry which is preliminary data.</text>
</comment>
<dbReference type="GO" id="GO:0006508">
    <property type="term" value="P:proteolysis"/>
    <property type="evidence" value="ECO:0007669"/>
    <property type="project" value="UniProtKB-KW"/>
</dbReference>